<sequence>MMSIADRIAGIPRGLPGIQRSAIDAYRCGHQEAIQAAVRIGVEADEAMRELRDERDRLAARVAELEARNG</sequence>
<name>A0A484R135_9ZZZZ</name>
<dbReference type="EMBL" id="CAADIE010000001">
    <property type="protein sequence ID" value="VFR32371.1"/>
    <property type="molecule type" value="Genomic_DNA"/>
</dbReference>
<gene>
    <name evidence="1" type="ORF">BER1_1090</name>
    <name evidence="2" type="ORF">BER2_1673</name>
</gene>
<proteinExistence type="predicted"/>
<protein>
    <submittedName>
        <fullName evidence="2">Uncharacterized protein</fullName>
    </submittedName>
</protein>
<organism evidence="2">
    <name type="scientific">plant metagenome</name>
    <dbReference type="NCBI Taxonomy" id="1297885"/>
    <lineage>
        <taxon>unclassified sequences</taxon>
        <taxon>metagenomes</taxon>
        <taxon>organismal metagenomes</taxon>
    </lineage>
</organism>
<evidence type="ECO:0000313" key="1">
    <source>
        <dbReference type="EMBL" id="VFR32371.1"/>
    </source>
</evidence>
<dbReference type="AlphaFoldDB" id="A0A484R135"/>
<dbReference type="EMBL" id="CAADIH010000018">
    <property type="protein sequence ID" value="VFR44208.1"/>
    <property type="molecule type" value="Genomic_DNA"/>
</dbReference>
<accession>A0A484R135</accession>
<evidence type="ECO:0000313" key="2">
    <source>
        <dbReference type="EMBL" id="VFR44208.1"/>
    </source>
</evidence>
<reference evidence="2" key="1">
    <citation type="submission" date="2019-03" db="EMBL/GenBank/DDBJ databases">
        <authorList>
            <person name="Danneels B."/>
        </authorList>
    </citation>
    <scope>NUCLEOTIDE SEQUENCE</scope>
</reference>